<evidence type="ECO:0000313" key="8">
    <source>
        <dbReference type="Proteomes" id="UP000026915"/>
    </source>
</evidence>
<evidence type="ECO:0000259" key="6">
    <source>
        <dbReference type="PROSITE" id="PS50066"/>
    </source>
</evidence>
<dbReference type="PROSITE" id="PS50066">
    <property type="entry name" value="MADS_BOX_2"/>
    <property type="match status" value="1"/>
</dbReference>
<dbReference type="GO" id="GO:0000981">
    <property type="term" value="F:DNA-binding transcription factor activity, RNA polymerase II-specific"/>
    <property type="evidence" value="ECO:0000318"/>
    <property type="project" value="GO_Central"/>
</dbReference>
<reference evidence="7 8" key="1">
    <citation type="journal article" date="2013" name="Genome Biol.">
        <title>The genome sequence of the most widely cultivated cacao type and its use to identify candidate genes regulating pod color.</title>
        <authorList>
            <person name="Motamayor J.C."/>
            <person name="Mockaitis K."/>
            <person name="Schmutz J."/>
            <person name="Haiminen N."/>
            <person name="Iii D.L."/>
            <person name="Cornejo O."/>
            <person name="Findley S.D."/>
            <person name="Zheng P."/>
            <person name="Utro F."/>
            <person name="Royaert S."/>
            <person name="Saski C."/>
            <person name="Jenkins J."/>
            <person name="Podicheti R."/>
            <person name="Zhao M."/>
            <person name="Scheffler B.E."/>
            <person name="Stack J.C."/>
            <person name="Feltus F.A."/>
            <person name="Mustiga G.M."/>
            <person name="Amores F."/>
            <person name="Phillips W."/>
            <person name="Marelli J.P."/>
            <person name="May G.D."/>
            <person name="Shapiro H."/>
            <person name="Ma J."/>
            <person name="Bustamante C.D."/>
            <person name="Schnell R.J."/>
            <person name="Main D."/>
            <person name="Gilbert D."/>
            <person name="Parida L."/>
            <person name="Kuhn D.N."/>
        </authorList>
    </citation>
    <scope>NUCLEOTIDE SEQUENCE [LARGE SCALE GENOMIC DNA]</scope>
    <source>
        <strain evidence="8">cv. Matina 1-6</strain>
    </source>
</reference>
<organism evidence="7 8">
    <name type="scientific">Theobroma cacao</name>
    <name type="common">Cacao</name>
    <name type="synonym">Cocoa</name>
    <dbReference type="NCBI Taxonomy" id="3641"/>
    <lineage>
        <taxon>Eukaryota</taxon>
        <taxon>Viridiplantae</taxon>
        <taxon>Streptophyta</taxon>
        <taxon>Embryophyta</taxon>
        <taxon>Tracheophyta</taxon>
        <taxon>Spermatophyta</taxon>
        <taxon>Magnoliopsida</taxon>
        <taxon>eudicotyledons</taxon>
        <taxon>Gunneridae</taxon>
        <taxon>Pentapetalae</taxon>
        <taxon>rosids</taxon>
        <taxon>malvids</taxon>
        <taxon>Malvales</taxon>
        <taxon>Malvaceae</taxon>
        <taxon>Byttnerioideae</taxon>
        <taxon>Theobroma</taxon>
    </lineage>
</organism>
<evidence type="ECO:0000256" key="2">
    <source>
        <dbReference type="ARBA" id="ARBA00023015"/>
    </source>
</evidence>
<dbReference type="OMA" id="GMMSQES"/>
<dbReference type="PANTHER" id="PTHR11945:SF387">
    <property type="entry name" value="AGAMOUS-LIKE MADS-BOX PROTEIN AGL80"/>
    <property type="match status" value="1"/>
</dbReference>
<dbReference type="Proteomes" id="UP000026915">
    <property type="component" value="Chromosome 5"/>
</dbReference>
<keyword evidence="3" id="KW-0238">DNA-binding</keyword>
<dbReference type="HOGENOM" id="CLU_053053_7_4_1"/>
<keyword evidence="5" id="KW-0539">Nucleus</keyword>
<dbReference type="GO" id="GO:0046983">
    <property type="term" value="F:protein dimerization activity"/>
    <property type="evidence" value="ECO:0007669"/>
    <property type="project" value="InterPro"/>
</dbReference>
<evidence type="ECO:0000256" key="1">
    <source>
        <dbReference type="ARBA" id="ARBA00004123"/>
    </source>
</evidence>
<dbReference type="STRING" id="3641.A0A061F079"/>
<sequence length="103" mass="11745">MTRKKVKLSYITKNSARKATFKKRKKGLLKKASELSALCGTEASVIIYSLSNTQPEVWPSPAGAQQMLSEFKKMPKMDQSMGMMSQESFLRERITKDNIQLKR</sequence>
<dbReference type="Gramene" id="EOY10303">
    <property type="protein sequence ID" value="EOY10303"/>
    <property type="gene ID" value="TCM_025676"/>
</dbReference>
<dbReference type="InterPro" id="IPR002100">
    <property type="entry name" value="TF_MADSbox"/>
</dbReference>
<dbReference type="GO" id="GO:0000978">
    <property type="term" value="F:RNA polymerase II cis-regulatory region sequence-specific DNA binding"/>
    <property type="evidence" value="ECO:0000318"/>
    <property type="project" value="GO_Central"/>
</dbReference>
<evidence type="ECO:0000313" key="7">
    <source>
        <dbReference type="EMBL" id="EOY10303.1"/>
    </source>
</evidence>
<gene>
    <name evidence="7" type="ORF">TCM_025676</name>
</gene>
<dbReference type="Gene3D" id="3.40.1810.10">
    <property type="entry name" value="Transcription factor, MADS-box"/>
    <property type="match status" value="1"/>
</dbReference>
<dbReference type="Pfam" id="PF00319">
    <property type="entry name" value="SRF-TF"/>
    <property type="match status" value="1"/>
</dbReference>
<dbReference type="EMBL" id="CM001883">
    <property type="protein sequence ID" value="EOY10303.1"/>
    <property type="molecule type" value="Genomic_DNA"/>
</dbReference>
<dbReference type="FunFam" id="3.40.1810.10:FF:000024">
    <property type="entry name" value="Agamous-like MADS-box protein AGL80"/>
    <property type="match status" value="1"/>
</dbReference>
<dbReference type="InterPro" id="IPR036879">
    <property type="entry name" value="TF_MADSbox_sf"/>
</dbReference>
<keyword evidence="8" id="KW-1185">Reference proteome</keyword>
<proteinExistence type="predicted"/>
<keyword evidence="2" id="KW-0805">Transcription regulation</keyword>
<dbReference type="SMART" id="SM00432">
    <property type="entry name" value="MADS"/>
    <property type="match status" value="1"/>
</dbReference>
<dbReference type="SUPFAM" id="SSF55455">
    <property type="entry name" value="SRF-like"/>
    <property type="match status" value="1"/>
</dbReference>
<evidence type="ECO:0000256" key="3">
    <source>
        <dbReference type="ARBA" id="ARBA00023125"/>
    </source>
</evidence>
<dbReference type="GO" id="GO:0005634">
    <property type="term" value="C:nucleus"/>
    <property type="evidence" value="ECO:0007669"/>
    <property type="project" value="UniProtKB-SubCell"/>
</dbReference>
<keyword evidence="4" id="KW-0804">Transcription</keyword>
<protein>
    <submittedName>
        <fullName evidence="7">Mads box protein, putative</fullName>
    </submittedName>
</protein>
<feature type="domain" description="MADS-box" evidence="6">
    <location>
        <begin position="1"/>
        <end position="49"/>
    </location>
</feature>
<dbReference type="PANTHER" id="PTHR11945">
    <property type="entry name" value="MADS BOX PROTEIN"/>
    <property type="match status" value="1"/>
</dbReference>
<evidence type="ECO:0000256" key="4">
    <source>
        <dbReference type="ARBA" id="ARBA00023163"/>
    </source>
</evidence>
<name>A0A061F079_THECC</name>
<evidence type="ECO:0000256" key="5">
    <source>
        <dbReference type="ARBA" id="ARBA00023242"/>
    </source>
</evidence>
<comment type="subcellular location">
    <subcellularLocation>
        <location evidence="1">Nucleus</location>
    </subcellularLocation>
</comment>
<dbReference type="InParanoid" id="A0A061F079"/>
<accession>A0A061F079</accession>
<dbReference type="GO" id="GO:0006357">
    <property type="term" value="P:regulation of transcription by RNA polymerase II"/>
    <property type="evidence" value="ECO:0000318"/>
    <property type="project" value="GO_Central"/>
</dbReference>
<dbReference type="PRINTS" id="PR00404">
    <property type="entry name" value="MADSDOMAIN"/>
</dbReference>
<dbReference type="eggNOG" id="KOG0014">
    <property type="taxonomic scope" value="Eukaryota"/>
</dbReference>
<dbReference type="AlphaFoldDB" id="A0A061F079"/>